<feature type="zinc finger region" description="C4-type" evidence="7">
    <location>
        <begin position="234"/>
        <end position="256"/>
    </location>
</feature>
<comment type="subunit">
    <text evidence="1">Acetyl-CoA carboxylase is a heterohexamer composed of biotin carboxyl carrier protein, biotin carboxylase and 2 subunits each of ACCase subunit alpha and ACCase plastid-coded subunit beta (accD).</text>
</comment>
<keyword evidence="3 7" id="KW-0547">Nucleotide-binding</keyword>
<evidence type="ECO:0000256" key="2">
    <source>
        <dbReference type="ARBA" id="ARBA00022679"/>
    </source>
</evidence>
<dbReference type="Pfam" id="PF01039">
    <property type="entry name" value="Carboxyl_trans"/>
    <property type="match status" value="1"/>
</dbReference>
<keyword evidence="4 7" id="KW-0863">Zinc-finger</keyword>
<comment type="function">
    <text evidence="7">Component of the acetyl coenzyme A carboxylase (ACC) complex. Biotin carboxylase (BC) catalyzes the carboxylation of biotin on its carrier protein (BCCP) and then the CO(2) group is transferred by the transcarboxylase to acetyl-CoA to form malonyl-CoA.</text>
</comment>
<evidence type="ECO:0000256" key="3">
    <source>
        <dbReference type="ARBA" id="ARBA00022741"/>
    </source>
</evidence>
<protein>
    <recommendedName>
        <fullName evidence="7">Acetyl-coenzyme A carboxylase carboxyl transferase subunit beta, chloroplastic</fullName>
        <shortName evidence="7">ACCase subunit beta</shortName>
        <shortName evidence="7">Acetyl-CoA carboxylase carboxyltransferase subunit beta</shortName>
        <ecNumber evidence="7">2.1.3.15</ecNumber>
    </recommendedName>
</protein>
<dbReference type="EMBL" id="MW039142">
    <property type="protein sequence ID" value="QOV00917.1"/>
    <property type="molecule type" value="Genomic_DNA"/>
</dbReference>
<dbReference type="GeneID" id="63374134"/>
<accession>A0A7S6TV93</accession>
<keyword evidence="2 7" id="KW-0808">Transferase</keyword>
<evidence type="ECO:0000256" key="1">
    <source>
        <dbReference type="ARBA" id="ARBA00011842"/>
    </source>
</evidence>
<feature type="binding site" evidence="7">
    <location>
        <position position="256"/>
    </location>
    <ligand>
        <name>Zn(2+)</name>
        <dbReference type="ChEBI" id="CHEBI:29105"/>
    </ligand>
</feature>
<keyword evidence="7" id="KW-0276">Fatty acid metabolism</keyword>
<comment type="catalytic activity">
    <reaction evidence="7">
        <text>N(6)-carboxybiotinyl-L-lysyl-[protein] + acetyl-CoA = N(6)-biotinyl-L-lysyl-[protein] + malonyl-CoA</text>
        <dbReference type="Rhea" id="RHEA:54728"/>
        <dbReference type="Rhea" id="RHEA-COMP:10505"/>
        <dbReference type="Rhea" id="RHEA-COMP:10506"/>
        <dbReference type="ChEBI" id="CHEBI:57288"/>
        <dbReference type="ChEBI" id="CHEBI:57384"/>
        <dbReference type="ChEBI" id="CHEBI:83144"/>
        <dbReference type="ChEBI" id="CHEBI:83145"/>
        <dbReference type="EC" id="2.1.3.15"/>
    </reaction>
</comment>
<dbReference type="GO" id="GO:0016743">
    <property type="term" value="F:carboxyl- or carbamoyltransferase activity"/>
    <property type="evidence" value="ECO:0007669"/>
    <property type="project" value="UniProtKB-UniRule"/>
</dbReference>
<comment type="subcellular location">
    <subcellularLocation>
        <location evidence="7">Plastid</location>
        <location evidence="7">Chloroplast stroma</location>
    </subcellularLocation>
</comment>
<dbReference type="AlphaFoldDB" id="A0A7S6TV93"/>
<dbReference type="GO" id="GO:0006633">
    <property type="term" value="P:fatty acid biosynthetic process"/>
    <property type="evidence" value="ECO:0007669"/>
    <property type="project" value="UniProtKB-KW"/>
</dbReference>
<feature type="binding site" evidence="7">
    <location>
        <position position="253"/>
    </location>
    <ligand>
        <name>Zn(2+)</name>
        <dbReference type="ChEBI" id="CHEBI:29105"/>
    </ligand>
</feature>
<keyword evidence="7" id="KW-0443">Lipid metabolism</keyword>
<dbReference type="NCBIfam" id="TIGR00515">
    <property type="entry name" value="accD"/>
    <property type="match status" value="1"/>
</dbReference>
<sequence length="497" mass="56363">MEKWRFDSIFFNGILEYRCGLSKSINSLGDPIENTSVNEDPILNDMDKDIPSGSDSDNSSYNNVDHLVGVRYIRNLLSDDTFLVRDSNRDSYSIYFDIENKIFEIDNDDSFISEPENSFYSYENSSYLNNLSKNDDPRYDRYVYDTKYSWNNHINSCIDSYLRYQICIDSDILTSNDNYNNSYIYSYICGERGNSNESESSSIRTGADDSDLTLRESSNDLDLTQKYRHLWVQCENCYGLNYKKSLKSKMNICEHCGCHLKMSSSDRIELLIDPGTWDPMDEDMVSLDPIEFNSEEEPYKDRIDSYQRKTGLTEAVQTGTGRLNSIPVAIGVMDFQFMGGSMGSVVGEKITRLIEYATNQFLPLILVCASGGARMQEGSLSLMQMAKISSALYDYQSNKKLFYIAILTSPTTGGVTASFGMLGDIIIAEPNAYIAFAGKRVIEQTLNKTVPEGSQVAEYLFHKGLFDPIVPRNPLKSVLSELFQLHAFFPLTQTSIK</sequence>
<keyword evidence="10" id="KW-0150">Chloroplast</keyword>
<dbReference type="GO" id="GO:2001295">
    <property type="term" value="P:malonyl-CoA biosynthetic process"/>
    <property type="evidence" value="ECO:0007669"/>
    <property type="project" value="UniProtKB-UniRule"/>
</dbReference>
<proteinExistence type="inferred from homology"/>
<organism evidence="10">
    <name type="scientific">Ficus virens</name>
    <dbReference type="NCBI Taxonomy" id="100580"/>
    <lineage>
        <taxon>Eukaryota</taxon>
        <taxon>Viridiplantae</taxon>
        <taxon>Streptophyta</taxon>
        <taxon>Embryophyta</taxon>
        <taxon>Tracheophyta</taxon>
        <taxon>Spermatophyta</taxon>
        <taxon>Magnoliopsida</taxon>
        <taxon>eudicotyledons</taxon>
        <taxon>Gunneridae</taxon>
        <taxon>Pentapetalae</taxon>
        <taxon>rosids</taxon>
        <taxon>fabids</taxon>
        <taxon>Rosales</taxon>
        <taxon>Moraceae</taxon>
        <taxon>Ficeae</taxon>
        <taxon>Ficus</taxon>
    </lineage>
</organism>
<evidence type="ECO:0000256" key="4">
    <source>
        <dbReference type="ARBA" id="ARBA00022771"/>
    </source>
</evidence>
<gene>
    <name evidence="7 10" type="primary">accD</name>
</gene>
<dbReference type="RefSeq" id="YP_010030048.1">
    <property type="nucleotide sequence ID" value="NC_053832.1"/>
</dbReference>
<comment type="subunit">
    <text evidence="7">Acetyl-CoA carboxylase is a heterohexamer composed of biotin carboxyl carrier protein, biotin carboxylase and two subunits each of ACCase subunit alpha and ACCase plastid-coded subunit beta (accD).</text>
</comment>
<dbReference type="HAMAP" id="MF_01395">
    <property type="entry name" value="AcetylCoA_CT_beta"/>
    <property type="match status" value="1"/>
</dbReference>
<dbReference type="InterPro" id="IPR000438">
    <property type="entry name" value="Acetyl_CoA_COase_Trfase_b_su"/>
</dbReference>
<feature type="binding site" evidence="7">
    <location>
        <position position="234"/>
    </location>
    <ligand>
        <name>Zn(2+)</name>
        <dbReference type="ChEBI" id="CHEBI:29105"/>
    </ligand>
</feature>
<dbReference type="Gene3D" id="3.90.226.10">
    <property type="entry name" value="2-enoyl-CoA Hydratase, Chain A, domain 1"/>
    <property type="match status" value="1"/>
</dbReference>
<keyword evidence="6 7" id="KW-0067">ATP-binding</keyword>
<keyword evidence="7" id="KW-0275">Fatty acid biosynthesis</keyword>
<dbReference type="InterPro" id="IPR029045">
    <property type="entry name" value="ClpP/crotonase-like_dom_sf"/>
</dbReference>
<name>A0A7S6TV93_9ROSA</name>
<dbReference type="PANTHER" id="PTHR42995:SF5">
    <property type="entry name" value="ACETYL-COENZYME A CARBOXYLASE CARBOXYL TRANSFERASE SUBUNIT BETA, CHLOROPLASTIC"/>
    <property type="match status" value="1"/>
</dbReference>
<dbReference type="InterPro" id="IPR034733">
    <property type="entry name" value="AcCoA_carboxyl_beta"/>
</dbReference>
<reference evidence="10" key="1">
    <citation type="submission" date="2020-09" db="EMBL/GenBank/DDBJ databases">
        <authorList>
            <consortium name="Jinyu Peng"/>
            <consortium name="Dawei Wang"/>
            <person name="Peng J."/>
        </authorList>
    </citation>
    <scope>NUCLEOTIDE SEQUENCE</scope>
</reference>
<feature type="region of interest" description="Disordered" evidence="8">
    <location>
        <begin position="36"/>
        <end position="59"/>
    </location>
</feature>
<comment type="similarity">
    <text evidence="7">Belongs to the AccD/PCCB family.</text>
</comment>
<dbReference type="SUPFAM" id="SSF52096">
    <property type="entry name" value="ClpP/crotonase"/>
    <property type="match status" value="1"/>
</dbReference>
<dbReference type="InterPro" id="IPR011762">
    <property type="entry name" value="COA_CT_N"/>
</dbReference>
<dbReference type="PANTHER" id="PTHR42995">
    <property type="entry name" value="ACETYL-COENZYME A CARBOXYLASE CARBOXYL TRANSFERASE SUBUNIT BETA, CHLOROPLASTIC"/>
    <property type="match status" value="1"/>
</dbReference>
<keyword evidence="10" id="KW-0934">Plastid</keyword>
<reference evidence="10" key="2">
    <citation type="submission" date="2021-04" db="EMBL/GenBank/DDBJ databases">
        <title>Comparative Analyses of Eight Complete Chloroplast Genomes from the Genus Ficus (Moraceae).</title>
        <authorList>
            <person name="Peng J."/>
        </authorList>
    </citation>
    <scope>NUCLEOTIDE SEQUENCE</scope>
</reference>
<keyword evidence="7" id="KW-0444">Lipid biosynthesis</keyword>
<feature type="binding site" evidence="7">
    <location>
        <position position="237"/>
    </location>
    <ligand>
        <name>Zn(2+)</name>
        <dbReference type="ChEBI" id="CHEBI:29105"/>
    </ligand>
</feature>
<evidence type="ECO:0000256" key="7">
    <source>
        <dbReference type="HAMAP-Rule" id="MF_01395"/>
    </source>
</evidence>
<comment type="cofactor">
    <cofactor evidence="7">
        <name>Zn(2+)</name>
        <dbReference type="ChEBI" id="CHEBI:29105"/>
    </cofactor>
    <text evidence="7">Binds 1 zinc ion per subunit.</text>
</comment>
<dbReference type="GO" id="GO:0009317">
    <property type="term" value="C:acetyl-CoA carboxylase complex"/>
    <property type="evidence" value="ECO:0007669"/>
    <property type="project" value="InterPro"/>
</dbReference>
<geneLocation type="chloroplast" evidence="10"/>
<dbReference type="EC" id="2.1.3.15" evidence="7"/>
<dbReference type="GO" id="GO:0005524">
    <property type="term" value="F:ATP binding"/>
    <property type="evidence" value="ECO:0007669"/>
    <property type="project" value="UniProtKB-KW"/>
</dbReference>
<evidence type="ECO:0000313" key="10">
    <source>
        <dbReference type="EMBL" id="QOV00917.1"/>
    </source>
</evidence>
<evidence type="ECO:0000256" key="6">
    <source>
        <dbReference type="ARBA" id="ARBA00022840"/>
    </source>
</evidence>
<feature type="domain" description="CoA carboxyltransferase N-terminal" evidence="9">
    <location>
        <begin position="230"/>
        <end position="497"/>
    </location>
</feature>
<dbReference type="UniPathway" id="UPA00655">
    <property type="reaction ID" value="UER00711"/>
</dbReference>
<dbReference type="GO" id="GO:0003989">
    <property type="term" value="F:acetyl-CoA carboxylase activity"/>
    <property type="evidence" value="ECO:0007669"/>
    <property type="project" value="InterPro"/>
</dbReference>
<dbReference type="GO" id="GO:0008270">
    <property type="term" value="F:zinc ion binding"/>
    <property type="evidence" value="ECO:0007669"/>
    <property type="project" value="UniProtKB-UniRule"/>
</dbReference>
<dbReference type="PRINTS" id="PR01070">
    <property type="entry name" value="ACCCTRFRASEB"/>
</dbReference>
<dbReference type="GO" id="GO:0009570">
    <property type="term" value="C:chloroplast stroma"/>
    <property type="evidence" value="ECO:0007669"/>
    <property type="project" value="UniProtKB-SubCell"/>
</dbReference>
<evidence type="ECO:0000256" key="8">
    <source>
        <dbReference type="SAM" id="MobiDB-lite"/>
    </source>
</evidence>
<comment type="pathway">
    <text evidence="7">Lipid metabolism; malonyl-CoA biosynthesis; malonyl-CoA from acetyl-CoA: step 1/1.</text>
</comment>
<evidence type="ECO:0000256" key="5">
    <source>
        <dbReference type="ARBA" id="ARBA00022833"/>
    </source>
</evidence>
<keyword evidence="7" id="KW-0479">Metal-binding</keyword>
<evidence type="ECO:0000259" key="9">
    <source>
        <dbReference type="PROSITE" id="PS50980"/>
    </source>
</evidence>
<dbReference type="PROSITE" id="PS50980">
    <property type="entry name" value="COA_CT_NTER"/>
    <property type="match status" value="1"/>
</dbReference>
<keyword evidence="5 7" id="KW-0862">Zinc</keyword>